<evidence type="ECO:0000313" key="1">
    <source>
        <dbReference type="EMBL" id="JAI04721.1"/>
    </source>
</evidence>
<sequence>MKRFQAPNCFKSSYLDVKK</sequence>
<name>A0A0E9XS77_ANGAN</name>
<proteinExistence type="predicted"/>
<protein>
    <submittedName>
        <fullName evidence="1">Uncharacterized protein</fullName>
    </submittedName>
</protein>
<organism evidence="1">
    <name type="scientific">Anguilla anguilla</name>
    <name type="common">European freshwater eel</name>
    <name type="synonym">Muraena anguilla</name>
    <dbReference type="NCBI Taxonomy" id="7936"/>
    <lineage>
        <taxon>Eukaryota</taxon>
        <taxon>Metazoa</taxon>
        <taxon>Chordata</taxon>
        <taxon>Craniata</taxon>
        <taxon>Vertebrata</taxon>
        <taxon>Euteleostomi</taxon>
        <taxon>Actinopterygii</taxon>
        <taxon>Neopterygii</taxon>
        <taxon>Teleostei</taxon>
        <taxon>Anguilliformes</taxon>
        <taxon>Anguillidae</taxon>
        <taxon>Anguilla</taxon>
    </lineage>
</organism>
<reference evidence="1" key="1">
    <citation type="submission" date="2014-11" db="EMBL/GenBank/DDBJ databases">
        <authorList>
            <person name="Amaro Gonzalez C."/>
        </authorList>
    </citation>
    <scope>NUCLEOTIDE SEQUENCE</scope>
</reference>
<dbReference type="EMBL" id="GBXM01003857">
    <property type="protein sequence ID" value="JAI04721.1"/>
    <property type="molecule type" value="Transcribed_RNA"/>
</dbReference>
<accession>A0A0E9XS77</accession>
<dbReference type="AlphaFoldDB" id="A0A0E9XS77"/>
<reference evidence="1" key="2">
    <citation type="journal article" date="2015" name="Fish Shellfish Immunol.">
        <title>Early steps in the European eel (Anguilla anguilla)-Vibrio vulnificus interaction in the gills: Role of the RtxA13 toxin.</title>
        <authorList>
            <person name="Callol A."/>
            <person name="Pajuelo D."/>
            <person name="Ebbesson L."/>
            <person name="Teles M."/>
            <person name="MacKenzie S."/>
            <person name="Amaro C."/>
        </authorList>
    </citation>
    <scope>NUCLEOTIDE SEQUENCE</scope>
</reference>